<dbReference type="AlphaFoldDB" id="M2UHU7"/>
<reference evidence="1 2" key="1">
    <citation type="journal article" date="2012" name="PLoS Pathog.">
        <title>Diverse lifestyles and strategies of plant pathogenesis encoded in the genomes of eighteen Dothideomycetes fungi.</title>
        <authorList>
            <person name="Ohm R.A."/>
            <person name="Feau N."/>
            <person name="Henrissat B."/>
            <person name="Schoch C.L."/>
            <person name="Horwitz B.A."/>
            <person name="Barry K.W."/>
            <person name="Condon B.J."/>
            <person name="Copeland A.C."/>
            <person name="Dhillon B."/>
            <person name="Glaser F."/>
            <person name="Hesse C.N."/>
            <person name="Kosti I."/>
            <person name="LaButti K."/>
            <person name="Lindquist E.A."/>
            <person name="Lucas S."/>
            <person name="Salamov A.A."/>
            <person name="Bradshaw R.E."/>
            <person name="Ciuffetti L."/>
            <person name="Hamelin R.C."/>
            <person name="Kema G.H.J."/>
            <person name="Lawrence C."/>
            <person name="Scott J.A."/>
            <person name="Spatafora J.W."/>
            <person name="Turgeon B.G."/>
            <person name="de Wit P.J.G.M."/>
            <person name="Zhong S."/>
            <person name="Goodwin S.B."/>
            <person name="Grigoriev I.V."/>
        </authorList>
    </citation>
    <scope>NUCLEOTIDE SEQUENCE [LARGE SCALE GENOMIC DNA]</scope>
    <source>
        <strain evidence="2">C5 / ATCC 48332 / race O</strain>
    </source>
</reference>
<dbReference type="OMA" id="CSIQRIV"/>
<protein>
    <submittedName>
        <fullName evidence="1">Uncharacterized protein</fullName>
    </submittedName>
</protein>
<sequence>MDTFEDTLPPAPPGITPEVLTKIEALFRNTHFPSISGPINEQKHQVPATDIPDTLTDIVYEDQSIREEINVPINETGVFMEHDSNKEREEEVRLRKQRHRVNGKGARKKHTRSTAKYDCSIQRIVARIEYPSKTSLIHLQSTPCSPDTIETTENLPFNIFALSTRTIHCVSKYITQYLPFPLSLVRLLVSNYLNVDTKYKMDTRTEIELMKVVRVLAFTGGEENGDIGCVEPLEIHARYKRVREIMRESGYQVDEDLYRRQIKKALGRLKE</sequence>
<reference evidence="2" key="2">
    <citation type="journal article" date="2013" name="PLoS Genet.">
        <title>Comparative genome structure, secondary metabolite, and effector coding capacity across Cochliobolus pathogens.</title>
        <authorList>
            <person name="Condon B.J."/>
            <person name="Leng Y."/>
            <person name="Wu D."/>
            <person name="Bushley K.E."/>
            <person name="Ohm R.A."/>
            <person name="Otillar R."/>
            <person name="Martin J."/>
            <person name="Schackwitz W."/>
            <person name="Grimwood J."/>
            <person name="MohdZainudin N."/>
            <person name="Xue C."/>
            <person name="Wang R."/>
            <person name="Manning V.A."/>
            <person name="Dhillon B."/>
            <person name="Tu Z.J."/>
            <person name="Steffenson B.J."/>
            <person name="Salamov A."/>
            <person name="Sun H."/>
            <person name="Lowry S."/>
            <person name="LaButti K."/>
            <person name="Han J."/>
            <person name="Copeland A."/>
            <person name="Lindquist E."/>
            <person name="Barry K."/>
            <person name="Schmutz J."/>
            <person name="Baker S.E."/>
            <person name="Ciuffetti L.M."/>
            <person name="Grigoriev I.V."/>
            <person name="Zhong S."/>
            <person name="Turgeon B.G."/>
        </authorList>
    </citation>
    <scope>NUCLEOTIDE SEQUENCE [LARGE SCALE GENOMIC DNA]</scope>
    <source>
        <strain evidence="2">C5 / ATCC 48332 / race O</strain>
    </source>
</reference>
<evidence type="ECO:0000313" key="1">
    <source>
        <dbReference type="EMBL" id="EMD87573.1"/>
    </source>
</evidence>
<name>M2UHU7_COCH5</name>
<dbReference type="Proteomes" id="UP000016936">
    <property type="component" value="Unassembled WGS sequence"/>
</dbReference>
<proteinExistence type="predicted"/>
<dbReference type="OrthoDB" id="3679294at2759"/>
<organism evidence="1 2">
    <name type="scientific">Cochliobolus heterostrophus (strain C5 / ATCC 48332 / race O)</name>
    <name type="common">Southern corn leaf blight fungus</name>
    <name type="synonym">Bipolaris maydis</name>
    <dbReference type="NCBI Taxonomy" id="701091"/>
    <lineage>
        <taxon>Eukaryota</taxon>
        <taxon>Fungi</taxon>
        <taxon>Dikarya</taxon>
        <taxon>Ascomycota</taxon>
        <taxon>Pezizomycotina</taxon>
        <taxon>Dothideomycetes</taxon>
        <taxon>Pleosporomycetidae</taxon>
        <taxon>Pleosporales</taxon>
        <taxon>Pleosporineae</taxon>
        <taxon>Pleosporaceae</taxon>
        <taxon>Bipolaris</taxon>
    </lineage>
</organism>
<accession>M2UHU7</accession>
<dbReference type="HOGENOM" id="CLU_089687_0_0_1"/>
<dbReference type="EMBL" id="KB445582">
    <property type="protein sequence ID" value="EMD87573.1"/>
    <property type="molecule type" value="Genomic_DNA"/>
</dbReference>
<keyword evidence="2" id="KW-1185">Reference proteome</keyword>
<evidence type="ECO:0000313" key="2">
    <source>
        <dbReference type="Proteomes" id="UP000016936"/>
    </source>
</evidence>
<gene>
    <name evidence="1" type="ORF">COCHEDRAFT_1159847</name>
</gene>